<dbReference type="SUPFAM" id="SSF53098">
    <property type="entry name" value="Ribonuclease H-like"/>
    <property type="match status" value="1"/>
</dbReference>
<dbReference type="InterPro" id="IPR036397">
    <property type="entry name" value="RNaseH_sf"/>
</dbReference>
<feature type="domain" description="Integrase catalytic" evidence="2">
    <location>
        <begin position="1"/>
        <end position="82"/>
    </location>
</feature>
<dbReference type="Pfam" id="PF13683">
    <property type="entry name" value="rve_3"/>
    <property type="match status" value="1"/>
</dbReference>
<organism evidence="3 4">
    <name type="scientific">Mesorhizobium delmotii</name>
    <dbReference type="NCBI Taxonomy" id="1631247"/>
    <lineage>
        <taxon>Bacteria</taxon>
        <taxon>Pseudomonadati</taxon>
        <taxon>Pseudomonadota</taxon>
        <taxon>Alphaproteobacteria</taxon>
        <taxon>Hyphomicrobiales</taxon>
        <taxon>Phyllobacteriaceae</taxon>
        <taxon>Mesorhizobium</taxon>
    </lineage>
</organism>
<name>A0A2P9AVH1_9HYPH</name>
<proteinExistence type="predicted"/>
<sequence length="95" mass="11196">MREWIAAVGARTAYIMPGSPWENGYCESFNSKLRDELLDGEIFYTLEEAKIVIEGWRRHYNTVRHTQPLAVVHPPRRRPSGRLRTPDPLRRPRRP</sequence>
<feature type="compositionally biased region" description="Basic and acidic residues" evidence="1">
    <location>
        <begin position="84"/>
        <end position="95"/>
    </location>
</feature>
<dbReference type="PANTHER" id="PTHR47515:SF1">
    <property type="entry name" value="BLR2054 PROTEIN"/>
    <property type="match status" value="1"/>
</dbReference>
<dbReference type="Proteomes" id="UP000245698">
    <property type="component" value="Unassembled WGS sequence"/>
</dbReference>
<evidence type="ECO:0000313" key="3">
    <source>
        <dbReference type="EMBL" id="SJM35140.1"/>
    </source>
</evidence>
<feature type="region of interest" description="Disordered" evidence="1">
    <location>
        <begin position="70"/>
        <end position="95"/>
    </location>
</feature>
<dbReference type="InterPro" id="IPR012337">
    <property type="entry name" value="RNaseH-like_sf"/>
</dbReference>
<dbReference type="PANTHER" id="PTHR47515">
    <property type="entry name" value="LOW CALCIUM RESPONSE LOCUS PROTEIN T"/>
    <property type="match status" value="1"/>
</dbReference>
<dbReference type="EMBL" id="FUIG01000070">
    <property type="protein sequence ID" value="SJM35140.1"/>
    <property type="molecule type" value="Genomic_DNA"/>
</dbReference>
<dbReference type="GO" id="GO:0015074">
    <property type="term" value="P:DNA integration"/>
    <property type="evidence" value="ECO:0007669"/>
    <property type="project" value="InterPro"/>
</dbReference>
<dbReference type="InterPro" id="IPR001584">
    <property type="entry name" value="Integrase_cat-core"/>
</dbReference>
<dbReference type="GO" id="GO:0003676">
    <property type="term" value="F:nucleic acid binding"/>
    <property type="evidence" value="ECO:0007669"/>
    <property type="project" value="InterPro"/>
</dbReference>
<reference evidence="4" key="1">
    <citation type="submission" date="2016-12" db="EMBL/GenBank/DDBJ databases">
        <authorList>
            <person name="Brunel B."/>
        </authorList>
    </citation>
    <scope>NUCLEOTIDE SEQUENCE [LARGE SCALE GENOMIC DNA]</scope>
</reference>
<evidence type="ECO:0000259" key="2">
    <source>
        <dbReference type="PROSITE" id="PS50994"/>
    </source>
</evidence>
<protein>
    <recommendedName>
        <fullName evidence="2">Integrase catalytic domain-containing protein</fullName>
    </recommendedName>
</protein>
<accession>A0A2P9AVH1</accession>
<evidence type="ECO:0000256" key="1">
    <source>
        <dbReference type="SAM" id="MobiDB-lite"/>
    </source>
</evidence>
<dbReference type="PROSITE" id="PS50994">
    <property type="entry name" value="INTEGRASE"/>
    <property type="match status" value="1"/>
</dbReference>
<dbReference type="Gene3D" id="3.30.420.10">
    <property type="entry name" value="Ribonuclease H-like superfamily/Ribonuclease H"/>
    <property type="match status" value="1"/>
</dbReference>
<gene>
    <name evidence="3" type="ORF">BQ8482_60151</name>
</gene>
<keyword evidence="4" id="KW-1185">Reference proteome</keyword>
<evidence type="ECO:0000313" key="4">
    <source>
        <dbReference type="Proteomes" id="UP000245698"/>
    </source>
</evidence>
<dbReference type="AlphaFoldDB" id="A0A2P9AVH1"/>